<keyword evidence="2" id="KW-1185">Reference proteome</keyword>
<dbReference type="InterPro" id="IPR008969">
    <property type="entry name" value="CarboxyPept-like_regulatory"/>
</dbReference>
<reference evidence="2" key="1">
    <citation type="submission" date="2023-07" db="EMBL/GenBank/DDBJ databases">
        <title>30 novel species of actinomycetes from the DSMZ collection.</title>
        <authorList>
            <person name="Nouioui I."/>
        </authorList>
    </citation>
    <scope>NUCLEOTIDE SEQUENCE [LARGE SCALE GENOMIC DNA]</scope>
    <source>
        <strain evidence="2">DSM 44917</strain>
    </source>
</reference>
<evidence type="ECO:0000313" key="2">
    <source>
        <dbReference type="Proteomes" id="UP001183388"/>
    </source>
</evidence>
<organism evidence="1 2">
    <name type="scientific">Streptomyces boetiae</name>
    <dbReference type="NCBI Taxonomy" id="3075541"/>
    <lineage>
        <taxon>Bacteria</taxon>
        <taxon>Bacillati</taxon>
        <taxon>Actinomycetota</taxon>
        <taxon>Actinomycetes</taxon>
        <taxon>Kitasatosporales</taxon>
        <taxon>Streptomycetaceae</taxon>
        <taxon>Streptomyces</taxon>
    </lineage>
</organism>
<dbReference type="EMBL" id="JAVREN010000018">
    <property type="protein sequence ID" value="MDT0308165.1"/>
    <property type="molecule type" value="Genomic_DNA"/>
</dbReference>
<comment type="caution">
    <text evidence="1">The sequence shown here is derived from an EMBL/GenBank/DDBJ whole genome shotgun (WGS) entry which is preliminary data.</text>
</comment>
<evidence type="ECO:0000313" key="1">
    <source>
        <dbReference type="EMBL" id="MDT0308165.1"/>
    </source>
</evidence>
<dbReference type="SUPFAM" id="SSF49464">
    <property type="entry name" value="Carboxypeptidase regulatory domain-like"/>
    <property type="match status" value="1"/>
</dbReference>
<gene>
    <name evidence="1" type="ORF">RM780_14500</name>
</gene>
<dbReference type="Gene3D" id="2.60.40.1120">
    <property type="entry name" value="Carboxypeptidase-like, regulatory domain"/>
    <property type="match status" value="1"/>
</dbReference>
<name>A0ABU2L9B7_9ACTN</name>
<dbReference type="Proteomes" id="UP001183388">
    <property type="component" value="Unassembled WGS sequence"/>
</dbReference>
<proteinExistence type="predicted"/>
<accession>A0ABU2L9B7</accession>
<dbReference type="Pfam" id="PF13620">
    <property type="entry name" value="CarboxypepD_reg"/>
    <property type="match status" value="1"/>
</dbReference>
<protein>
    <submittedName>
        <fullName evidence="1">Carboxypeptidase-like regulatory domain-containing protein</fullName>
    </submittedName>
</protein>
<dbReference type="RefSeq" id="WP_311631110.1">
    <property type="nucleotide sequence ID" value="NZ_JAVREN010000018.1"/>
</dbReference>
<sequence>MADETMAEAALIIRGQVRDSLGVALPRAVVTLTGADGGRHLVKTRSASDGAFSVTAPAHGEYLLVAFSPQLGSQSVAVRLEGRPVEVEFRIDVPGAVVD</sequence>